<name>A0A1W6MPJ3_9FLAO</name>
<dbReference type="InterPro" id="IPR003646">
    <property type="entry name" value="SH3-like_bac-type"/>
</dbReference>
<dbReference type="InterPro" id="IPR011990">
    <property type="entry name" value="TPR-like_helical_dom_sf"/>
</dbReference>
<dbReference type="Gene3D" id="1.25.40.10">
    <property type="entry name" value="Tetratricopeptide repeat domain"/>
    <property type="match status" value="1"/>
</dbReference>
<evidence type="ECO:0000259" key="4">
    <source>
        <dbReference type="SMART" id="SM00287"/>
    </source>
</evidence>
<dbReference type="Proteomes" id="UP000193431">
    <property type="component" value="Chromosome"/>
</dbReference>
<keyword evidence="6" id="KW-1185">Reference proteome</keyword>
<dbReference type="SMART" id="SM00287">
    <property type="entry name" value="SH3b"/>
    <property type="match status" value="1"/>
</dbReference>
<evidence type="ECO:0000313" key="5">
    <source>
        <dbReference type="EMBL" id="ARN79426.1"/>
    </source>
</evidence>
<dbReference type="Pfam" id="PF00515">
    <property type="entry name" value="TPR_1"/>
    <property type="match status" value="1"/>
</dbReference>
<keyword evidence="2" id="KW-0472">Membrane</keyword>
<feature type="chain" id="PRO_5013320804" description="SH3b domain-containing protein" evidence="3">
    <location>
        <begin position="21"/>
        <end position="254"/>
    </location>
</feature>
<dbReference type="STRING" id="331648.BST97_09130"/>
<dbReference type="EMBL" id="CP019344">
    <property type="protein sequence ID" value="ARN79426.1"/>
    <property type="molecule type" value="Genomic_DNA"/>
</dbReference>
<evidence type="ECO:0000256" key="3">
    <source>
        <dbReference type="SAM" id="SignalP"/>
    </source>
</evidence>
<feature type="domain" description="SH3b" evidence="4">
    <location>
        <begin position="191"/>
        <end position="254"/>
    </location>
</feature>
<feature type="signal peptide" evidence="3">
    <location>
        <begin position="1"/>
        <end position="20"/>
    </location>
</feature>
<keyword evidence="1" id="KW-0802">TPR repeat</keyword>
<dbReference type="Pfam" id="PF08239">
    <property type="entry name" value="SH3_3"/>
    <property type="match status" value="1"/>
</dbReference>
<dbReference type="RefSeq" id="WP_085768208.1">
    <property type="nucleotide sequence ID" value="NZ_CP019344.1"/>
</dbReference>
<keyword evidence="2" id="KW-0812">Transmembrane</keyword>
<gene>
    <name evidence="5" type="ORF">BST97_09130</name>
</gene>
<keyword evidence="2" id="KW-1133">Transmembrane helix</keyword>
<evidence type="ECO:0000313" key="6">
    <source>
        <dbReference type="Proteomes" id="UP000193431"/>
    </source>
</evidence>
<dbReference type="SMART" id="SM00028">
    <property type="entry name" value="TPR"/>
    <property type="match status" value="1"/>
</dbReference>
<keyword evidence="3" id="KW-0732">Signal</keyword>
<evidence type="ECO:0000256" key="2">
    <source>
        <dbReference type="SAM" id="Phobius"/>
    </source>
</evidence>
<dbReference type="InterPro" id="IPR019734">
    <property type="entry name" value="TPR_rpt"/>
</dbReference>
<organism evidence="5 6">
    <name type="scientific">Nonlabens spongiae</name>
    <dbReference type="NCBI Taxonomy" id="331648"/>
    <lineage>
        <taxon>Bacteria</taxon>
        <taxon>Pseudomonadati</taxon>
        <taxon>Bacteroidota</taxon>
        <taxon>Flavobacteriia</taxon>
        <taxon>Flavobacteriales</taxon>
        <taxon>Flavobacteriaceae</taxon>
        <taxon>Nonlabens</taxon>
    </lineage>
</organism>
<dbReference type="PROSITE" id="PS50005">
    <property type="entry name" value="TPR"/>
    <property type="match status" value="1"/>
</dbReference>
<dbReference type="OrthoDB" id="9776208at2"/>
<feature type="transmembrane region" description="Helical" evidence="2">
    <location>
        <begin position="163"/>
        <end position="185"/>
    </location>
</feature>
<accession>A0A1W6MPJ3</accession>
<sequence>MKSVLSVFMLLAVVFSTAQEAVSNELNVFKNANKAYADENYDVAIAGYEQILKTGKHSAEVYYNLGNAYYKKNEVGPAIYNFEKALMLDPKNEEIQNNLRFANQMKIDAIDPLPESGFNAKIEEIAASLTVDEWAYTSIALVLVTILLIILYIYSATPAKKRLFFILSLIGVIFSVLTILTAFYAKDSMNSERYAIVYIDEFKTRSEPTQSSEAAFLIHEGTKVEILEEFEDWFKISLANGSKAWLPADTVREL</sequence>
<protein>
    <recommendedName>
        <fullName evidence="4">SH3b domain-containing protein</fullName>
    </recommendedName>
</protein>
<feature type="repeat" description="TPR" evidence="1">
    <location>
        <begin position="59"/>
        <end position="92"/>
    </location>
</feature>
<feature type="transmembrane region" description="Helical" evidence="2">
    <location>
        <begin position="134"/>
        <end position="154"/>
    </location>
</feature>
<dbReference type="SUPFAM" id="SSF48452">
    <property type="entry name" value="TPR-like"/>
    <property type="match status" value="1"/>
</dbReference>
<proteinExistence type="predicted"/>
<evidence type="ECO:0000256" key="1">
    <source>
        <dbReference type="PROSITE-ProRule" id="PRU00339"/>
    </source>
</evidence>
<dbReference type="AlphaFoldDB" id="A0A1W6MPJ3"/>
<dbReference type="Gene3D" id="2.30.30.40">
    <property type="entry name" value="SH3 Domains"/>
    <property type="match status" value="1"/>
</dbReference>
<dbReference type="PROSITE" id="PS50293">
    <property type="entry name" value="TPR_REGION"/>
    <property type="match status" value="1"/>
</dbReference>
<reference evidence="5 6" key="1">
    <citation type="submission" date="2016-11" db="EMBL/GenBank/DDBJ databases">
        <title>Trade-off between light-utilization and light-protection in marine flavobacteria.</title>
        <authorList>
            <person name="Kumagai Y."/>
        </authorList>
    </citation>
    <scope>NUCLEOTIDE SEQUENCE [LARGE SCALE GENOMIC DNA]</scope>
    <source>
        <strain evidence="5 6">JCM 13191</strain>
    </source>
</reference>